<dbReference type="AlphaFoldDB" id="A0A9W8LN54"/>
<reference evidence="2" key="1">
    <citation type="submission" date="2022-07" db="EMBL/GenBank/DDBJ databases">
        <title>Phylogenomic reconstructions and comparative analyses of Kickxellomycotina fungi.</title>
        <authorList>
            <person name="Reynolds N.K."/>
            <person name="Stajich J.E."/>
            <person name="Barry K."/>
            <person name="Grigoriev I.V."/>
            <person name="Crous P."/>
            <person name="Smith M.E."/>
        </authorList>
    </citation>
    <scope>NUCLEOTIDE SEQUENCE</scope>
    <source>
        <strain evidence="2">NBRC 105414</strain>
    </source>
</reference>
<gene>
    <name evidence="2" type="ORF">H4R18_000391</name>
</gene>
<dbReference type="SUPFAM" id="SSF55797">
    <property type="entry name" value="PR-1-like"/>
    <property type="match status" value="1"/>
</dbReference>
<sequence>MLTDWRVEMLAQVNEYRKQSGKSVLAMDDRLNAMAKLHSDYQASVSKMTNGDPAGELRDRANYWGITGNILENVAHDSGDINSAMGTLKANDATNKHLLCDDCAIAGFGYSNGYWTQEFAQNGTVHTS</sequence>
<dbReference type="Proteomes" id="UP001140217">
    <property type="component" value="Unassembled WGS sequence"/>
</dbReference>
<evidence type="ECO:0000313" key="3">
    <source>
        <dbReference type="Proteomes" id="UP001140217"/>
    </source>
</evidence>
<evidence type="ECO:0000259" key="1">
    <source>
        <dbReference type="Pfam" id="PF00188"/>
    </source>
</evidence>
<dbReference type="CDD" id="cd05379">
    <property type="entry name" value="CAP_bacterial"/>
    <property type="match status" value="1"/>
</dbReference>
<name>A0A9W8LN54_9FUNG</name>
<dbReference type="OrthoDB" id="568194at2759"/>
<accession>A0A9W8LN54</accession>
<dbReference type="InterPro" id="IPR035940">
    <property type="entry name" value="CAP_sf"/>
</dbReference>
<proteinExistence type="predicted"/>
<evidence type="ECO:0000313" key="2">
    <source>
        <dbReference type="EMBL" id="KAJ2785700.1"/>
    </source>
</evidence>
<dbReference type="Gene3D" id="3.40.33.10">
    <property type="entry name" value="CAP"/>
    <property type="match status" value="1"/>
</dbReference>
<dbReference type="PANTHER" id="PTHR31157">
    <property type="entry name" value="SCP DOMAIN-CONTAINING PROTEIN"/>
    <property type="match status" value="1"/>
</dbReference>
<organism evidence="2 3">
    <name type="scientific">Coemansia javaensis</name>
    <dbReference type="NCBI Taxonomy" id="2761396"/>
    <lineage>
        <taxon>Eukaryota</taxon>
        <taxon>Fungi</taxon>
        <taxon>Fungi incertae sedis</taxon>
        <taxon>Zoopagomycota</taxon>
        <taxon>Kickxellomycotina</taxon>
        <taxon>Kickxellomycetes</taxon>
        <taxon>Kickxellales</taxon>
        <taxon>Kickxellaceae</taxon>
        <taxon>Coemansia</taxon>
    </lineage>
</organism>
<keyword evidence="3" id="KW-1185">Reference proteome</keyword>
<comment type="caution">
    <text evidence="2">The sequence shown here is derived from an EMBL/GenBank/DDBJ whole genome shotgun (WGS) entry which is preliminary data.</text>
</comment>
<protein>
    <recommendedName>
        <fullName evidence="1">SCP domain-containing protein</fullName>
    </recommendedName>
</protein>
<dbReference type="Pfam" id="PF00188">
    <property type="entry name" value="CAP"/>
    <property type="match status" value="1"/>
</dbReference>
<feature type="domain" description="SCP" evidence="1">
    <location>
        <begin position="10"/>
        <end position="114"/>
    </location>
</feature>
<dbReference type="PANTHER" id="PTHR31157:SF1">
    <property type="entry name" value="SCP DOMAIN-CONTAINING PROTEIN"/>
    <property type="match status" value="1"/>
</dbReference>
<dbReference type="EMBL" id="JANBUL010000008">
    <property type="protein sequence ID" value="KAJ2785700.1"/>
    <property type="molecule type" value="Genomic_DNA"/>
</dbReference>
<dbReference type="InterPro" id="IPR014044">
    <property type="entry name" value="CAP_dom"/>
</dbReference>